<evidence type="ECO:0000256" key="2">
    <source>
        <dbReference type="ARBA" id="ARBA00004651"/>
    </source>
</evidence>
<evidence type="ECO:0000256" key="1">
    <source>
        <dbReference type="ARBA" id="ARBA00000085"/>
    </source>
</evidence>
<evidence type="ECO:0000256" key="7">
    <source>
        <dbReference type="ARBA" id="ARBA00022692"/>
    </source>
</evidence>
<dbReference type="PROSITE" id="PS50109">
    <property type="entry name" value="HIS_KIN"/>
    <property type="match status" value="1"/>
</dbReference>
<dbReference type="Gene3D" id="3.30.565.10">
    <property type="entry name" value="Histidine kinase-like ATPase, C-terminal domain"/>
    <property type="match status" value="1"/>
</dbReference>
<comment type="subcellular location">
    <subcellularLocation>
        <location evidence="2">Cell membrane</location>
        <topology evidence="2">Multi-pass membrane protein</topology>
    </subcellularLocation>
</comment>
<evidence type="ECO:0000256" key="10">
    <source>
        <dbReference type="ARBA" id="ARBA00023012"/>
    </source>
</evidence>
<dbReference type="RefSeq" id="WP_273379188.1">
    <property type="nucleotide sequence ID" value="NZ_PIUK01000064.1"/>
</dbReference>
<keyword evidence="6" id="KW-0808">Transferase</keyword>
<dbReference type="InterPro" id="IPR003661">
    <property type="entry name" value="HisK_dim/P_dom"/>
</dbReference>
<keyword evidence="4" id="KW-1003">Cell membrane</keyword>
<dbReference type="InterPro" id="IPR005467">
    <property type="entry name" value="His_kinase_dom"/>
</dbReference>
<evidence type="ECO:0000256" key="9">
    <source>
        <dbReference type="ARBA" id="ARBA00022989"/>
    </source>
</evidence>
<dbReference type="GO" id="GO:0004721">
    <property type="term" value="F:phosphoprotein phosphatase activity"/>
    <property type="evidence" value="ECO:0007669"/>
    <property type="project" value="TreeGrafter"/>
</dbReference>
<dbReference type="Pfam" id="PF02518">
    <property type="entry name" value="HATPase_c"/>
    <property type="match status" value="1"/>
</dbReference>
<keyword evidence="11 12" id="KW-0472">Membrane</keyword>
<keyword evidence="5" id="KW-0597">Phosphoprotein</keyword>
<protein>
    <recommendedName>
        <fullName evidence="3">histidine kinase</fullName>
        <ecNumber evidence="3">2.7.13.3</ecNumber>
    </recommendedName>
</protein>
<feature type="transmembrane region" description="Helical" evidence="12">
    <location>
        <begin position="12"/>
        <end position="32"/>
    </location>
</feature>
<dbReference type="GO" id="GO:0000155">
    <property type="term" value="F:phosphorelay sensor kinase activity"/>
    <property type="evidence" value="ECO:0007669"/>
    <property type="project" value="InterPro"/>
</dbReference>
<dbReference type="InterPro" id="IPR004358">
    <property type="entry name" value="Sig_transdc_His_kin-like_C"/>
</dbReference>
<evidence type="ECO:0000313" key="15">
    <source>
        <dbReference type="Proteomes" id="UP000732377"/>
    </source>
</evidence>
<dbReference type="AlphaFoldDB" id="A0A953LGE6"/>
<keyword evidence="10" id="KW-0902">Two-component regulatory system</keyword>
<dbReference type="InterPro" id="IPR036890">
    <property type="entry name" value="HATPase_C_sf"/>
</dbReference>
<dbReference type="InterPro" id="IPR050351">
    <property type="entry name" value="BphY/WalK/GraS-like"/>
</dbReference>
<keyword evidence="7 12" id="KW-0812">Transmembrane</keyword>
<dbReference type="SUPFAM" id="SSF55874">
    <property type="entry name" value="ATPase domain of HSP90 chaperone/DNA topoisomerase II/histidine kinase"/>
    <property type="match status" value="1"/>
</dbReference>
<organism evidence="14 15">
    <name type="scientific">Symbiobacterium thermophilum</name>
    <dbReference type="NCBI Taxonomy" id="2734"/>
    <lineage>
        <taxon>Bacteria</taxon>
        <taxon>Bacillati</taxon>
        <taxon>Bacillota</taxon>
        <taxon>Clostridia</taxon>
        <taxon>Eubacteriales</taxon>
        <taxon>Symbiobacteriaceae</taxon>
        <taxon>Symbiobacterium</taxon>
    </lineage>
</organism>
<comment type="catalytic activity">
    <reaction evidence="1">
        <text>ATP + protein L-histidine = ADP + protein N-phospho-L-histidine.</text>
        <dbReference type="EC" id="2.7.13.3"/>
    </reaction>
</comment>
<dbReference type="PRINTS" id="PR00344">
    <property type="entry name" value="BCTRLSENSOR"/>
</dbReference>
<comment type="caution">
    <text evidence="14">The sequence shown here is derived from an EMBL/GenBank/DDBJ whole genome shotgun (WGS) entry which is preliminary data.</text>
</comment>
<reference evidence="14" key="1">
    <citation type="submission" date="2017-11" db="EMBL/GenBank/DDBJ databases">
        <title>Three new genomes from thermophilic consortium.</title>
        <authorList>
            <person name="Quaggio R."/>
            <person name="Amgarten D."/>
            <person name="Setubal J.C."/>
        </authorList>
    </citation>
    <scope>NUCLEOTIDE SEQUENCE</scope>
    <source>
        <strain evidence="14">ZCTH01-B2</strain>
    </source>
</reference>
<dbReference type="EMBL" id="PIUK01000064">
    <property type="protein sequence ID" value="MBY6276188.1"/>
    <property type="molecule type" value="Genomic_DNA"/>
</dbReference>
<evidence type="ECO:0000256" key="11">
    <source>
        <dbReference type="ARBA" id="ARBA00023136"/>
    </source>
</evidence>
<dbReference type="InterPro" id="IPR003594">
    <property type="entry name" value="HATPase_dom"/>
</dbReference>
<dbReference type="SMART" id="SM00388">
    <property type="entry name" value="HisKA"/>
    <property type="match status" value="1"/>
</dbReference>
<feature type="domain" description="Histidine kinase" evidence="13">
    <location>
        <begin position="130"/>
        <end position="354"/>
    </location>
</feature>
<gene>
    <name evidence="14" type="ORF">CWE10_08200</name>
</gene>
<dbReference type="EC" id="2.7.13.3" evidence="3"/>
<evidence type="ECO:0000256" key="3">
    <source>
        <dbReference type="ARBA" id="ARBA00012438"/>
    </source>
</evidence>
<evidence type="ECO:0000256" key="6">
    <source>
        <dbReference type="ARBA" id="ARBA00022679"/>
    </source>
</evidence>
<dbReference type="PANTHER" id="PTHR45453">
    <property type="entry name" value="PHOSPHATE REGULON SENSOR PROTEIN PHOR"/>
    <property type="match status" value="1"/>
</dbReference>
<evidence type="ECO:0000313" key="14">
    <source>
        <dbReference type="EMBL" id="MBY6276188.1"/>
    </source>
</evidence>
<evidence type="ECO:0000256" key="12">
    <source>
        <dbReference type="SAM" id="Phobius"/>
    </source>
</evidence>
<feature type="transmembrane region" description="Helical" evidence="12">
    <location>
        <begin position="44"/>
        <end position="61"/>
    </location>
</feature>
<evidence type="ECO:0000256" key="8">
    <source>
        <dbReference type="ARBA" id="ARBA00022777"/>
    </source>
</evidence>
<dbReference type="SMART" id="SM00387">
    <property type="entry name" value="HATPase_c"/>
    <property type="match status" value="1"/>
</dbReference>
<name>A0A953LGE6_SYMTR</name>
<evidence type="ECO:0000256" key="5">
    <source>
        <dbReference type="ARBA" id="ARBA00022553"/>
    </source>
</evidence>
<keyword evidence="9 12" id="KW-1133">Transmembrane helix</keyword>
<dbReference type="PANTHER" id="PTHR45453:SF2">
    <property type="entry name" value="HISTIDINE KINASE"/>
    <property type="match status" value="1"/>
</dbReference>
<keyword evidence="8" id="KW-0418">Kinase</keyword>
<sequence length="371" mass="41869">MRFWQFLWDRINYIAVYVAFAALSLVVVHLDLMLTGASLQVVNLLYIFLLGLVGLVVYLWWEYQRIAPFYRHLAGFTGQEPIAQLAVLPVPQTAEGELLAEAWSRMYGRLSGELAAERERGQRNVSLVTQWAHHMKTPVAVIDLLLQRADTEEWPEEARALAAGVAEENQRLEHSLQMLLNTVRLQDFAQDFRAERLDLLALVREVINDEKRAFIARRVYPQVVAEDEGDRPWLVESDAKWLRLVLEQVVSNALKYASRPPEADEQGRVLFRLRREGGDVVLEIADNGVGIPPEDLGRVFDPFFTGLNGRAFPQATGMGLYLAREVCRRLGHGIRLDSAPGEGTTVRLRFAAPQTLFAGLRDSLAANVTEP</sequence>
<accession>A0A953LGE6</accession>
<proteinExistence type="predicted"/>
<dbReference type="GO" id="GO:0005886">
    <property type="term" value="C:plasma membrane"/>
    <property type="evidence" value="ECO:0007669"/>
    <property type="project" value="UniProtKB-SubCell"/>
</dbReference>
<dbReference type="GO" id="GO:0016036">
    <property type="term" value="P:cellular response to phosphate starvation"/>
    <property type="evidence" value="ECO:0007669"/>
    <property type="project" value="TreeGrafter"/>
</dbReference>
<evidence type="ECO:0000259" key="13">
    <source>
        <dbReference type="PROSITE" id="PS50109"/>
    </source>
</evidence>
<evidence type="ECO:0000256" key="4">
    <source>
        <dbReference type="ARBA" id="ARBA00022475"/>
    </source>
</evidence>
<dbReference type="Proteomes" id="UP000732377">
    <property type="component" value="Unassembled WGS sequence"/>
</dbReference>